<dbReference type="EMBL" id="AEHJ01000011">
    <property type="protein sequence ID" value="EFO78124.1"/>
    <property type="molecule type" value="Genomic_DNA"/>
</dbReference>
<protein>
    <recommendedName>
        <fullName evidence="2">Chitin-binding type-3 domain-containing protein</fullName>
    </recommendedName>
</protein>
<dbReference type="GO" id="GO:0030246">
    <property type="term" value="F:carbohydrate binding"/>
    <property type="evidence" value="ECO:0007669"/>
    <property type="project" value="InterPro"/>
</dbReference>
<organism evidence="3 4">
    <name type="scientific">Bifidobacterium dentium JCVIHMP022</name>
    <dbReference type="NCBI Taxonomy" id="553191"/>
    <lineage>
        <taxon>Bacteria</taxon>
        <taxon>Bacillati</taxon>
        <taxon>Actinomycetota</taxon>
        <taxon>Actinomycetes</taxon>
        <taxon>Bifidobacteriales</taxon>
        <taxon>Bifidobacteriaceae</taxon>
        <taxon>Bifidobacterium</taxon>
    </lineage>
</organism>
<proteinExistence type="predicted"/>
<gene>
    <name evidence="3" type="ORF">HMPREF9003_0233</name>
</gene>
<dbReference type="GO" id="GO:0005576">
    <property type="term" value="C:extracellular region"/>
    <property type="evidence" value="ECO:0007669"/>
    <property type="project" value="InterPro"/>
</dbReference>
<name>A0AB72Z289_9BIFI</name>
<dbReference type="RefSeq" id="WP_003842196.1">
    <property type="nucleotide sequence ID" value="NZ_AEHJ01000011.1"/>
</dbReference>
<reference evidence="3 4" key="1">
    <citation type="submission" date="2010-10" db="EMBL/GenBank/DDBJ databases">
        <authorList>
            <person name="Durkin A.S."/>
            <person name="Madupu R."/>
            <person name="Torralba M."/>
            <person name="Gillis M."/>
            <person name="Methe B."/>
            <person name="Sutton G."/>
            <person name="Nelson K.E."/>
        </authorList>
    </citation>
    <scope>NUCLEOTIDE SEQUENCE [LARGE SCALE GENOMIC DNA]</scope>
    <source>
        <strain evidence="3 4">JCVIHMP022</strain>
    </source>
</reference>
<dbReference type="GO" id="GO:0004553">
    <property type="term" value="F:hydrolase activity, hydrolyzing O-glycosyl compounds"/>
    <property type="evidence" value="ECO:0007669"/>
    <property type="project" value="InterPro"/>
</dbReference>
<evidence type="ECO:0000256" key="1">
    <source>
        <dbReference type="ARBA" id="ARBA00022801"/>
    </source>
</evidence>
<comment type="caution">
    <text evidence="3">The sequence shown here is derived from an EMBL/GenBank/DDBJ whole genome shotgun (WGS) entry which is preliminary data.</text>
</comment>
<sequence>MFTGFLKDGVVVLSDDGYPIVESAKPEVPPYCKATPSYRMVGGQIIQSWAITPELGRNEAFEHYLTSQILSLDDDRALRYVALFPVWDSNGTEYKTGDRCTYEMVMYRCLADHASQPDCNPKDKPDYWQKVVKA</sequence>
<dbReference type="InterPro" id="IPR003610">
    <property type="entry name" value="CBM5/12"/>
</dbReference>
<dbReference type="Gene3D" id="2.10.10.20">
    <property type="entry name" value="Carbohydrate-binding module superfamily 5/12"/>
    <property type="match status" value="1"/>
</dbReference>
<feature type="domain" description="Chitin-binding type-3" evidence="2">
    <location>
        <begin position="90"/>
        <end position="129"/>
    </location>
</feature>
<dbReference type="SUPFAM" id="SSF51055">
    <property type="entry name" value="Carbohydrate binding domain"/>
    <property type="match status" value="1"/>
</dbReference>
<dbReference type="GO" id="GO:0005975">
    <property type="term" value="P:carbohydrate metabolic process"/>
    <property type="evidence" value="ECO:0007669"/>
    <property type="project" value="InterPro"/>
</dbReference>
<dbReference type="Proteomes" id="UP000003457">
    <property type="component" value="Unassembled WGS sequence"/>
</dbReference>
<evidence type="ECO:0000259" key="2">
    <source>
        <dbReference type="Pfam" id="PF02839"/>
    </source>
</evidence>
<evidence type="ECO:0000313" key="3">
    <source>
        <dbReference type="EMBL" id="EFO78124.1"/>
    </source>
</evidence>
<dbReference type="AlphaFoldDB" id="A0AB72Z289"/>
<dbReference type="Pfam" id="PF02839">
    <property type="entry name" value="CBM_5_12"/>
    <property type="match status" value="1"/>
</dbReference>
<accession>A0AB72Z289</accession>
<evidence type="ECO:0000313" key="4">
    <source>
        <dbReference type="Proteomes" id="UP000003457"/>
    </source>
</evidence>
<dbReference type="InterPro" id="IPR036573">
    <property type="entry name" value="CBM_sf_5/12"/>
</dbReference>
<keyword evidence="1" id="KW-0378">Hydrolase</keyword>